<proteinExistence type="predicted"/>
<sequence>MMFISNVYGYLDPASLSFVMQALIGVFIAIGVGLKLFWTRIKLKFSSRKLD</sequence>
<reference evidence="2" key="1">
    <citation type="journal article" date="2014" name="Genome Biol. Evol.">
        <title>Pangenome evidence for extensive interdomain horizontal transfer affecting lineage core and shell genes in uncultured planktonic thaumarchaeota and euryarchaeota.</title>
        <authorList>
            <person name="Deschamps P."/>
            <person name="Zivanovic Y."/>
            <person name="Moreira D."/>
            <person name="Rodriguez-Valera F."/>
            <person name="Lopez-Garcia P."/>
        </authorList>
    </citation>
    <scope>NUCLEOTIDE SEQUENCE</scope>
</reference>
<protein>
    <submittedName>
        <fullName evidence="2">Uncharacterized protein</fullName>
    </submittedName>
</protein>
<keyword evidence="1" id="KW-0812">Transmembrane</keyword>
<evidence type="ECO:0000256" key="1">
    <source>
        <dbReference type="SAM" id="Phobius"/>
    </source>
</evidence>
<dbReference type="AlphaFoldDB" id="A0A075GBI9"/>
<evidence type="ECO:0000313" key="2">
    <source>
        <dbReference type="EMBL" id="AIF00979.1"/>
    </source>
</evidence>
<accession>A0A075GBI9</accession>
<keyword evidence="1" id="KW-0472">Membrane</keyword>
<dbReference type="EMBL" id="KF900608">
    <property type="protein sequence ID" value="AIF00979.1"/>
    <property type="molecule type" value="Genomic_DNA"/>
</dbReference>
<keyword evidence="1" id="KW-1133">Transmembrane helix</keyword>
<organism evidence="2">
    <name type="scientific">uncultured marine thaumarchaeote KM3_13_H10</name>
    <dbReference type="NCBI Taxonomy" id="1456008"/>
    <lineage>
        <taxon>Archaea</taxon>
        <taxon>Nitrososphaerota</taxon>
        <taxon>environmental samples</taxon>
    </lineage>
</organism>
<name>A0A075GBI9_9ARCH</name>
<feature type="transmembrane region" description="Helical" evidence="1">
    <location>
        <begin position="18"/>
        <end position="38"/>
    </location>
</feature>